<dbReference type="GO" id="GO:0000151">
    <property type="term" value="C:ubiquitin ligase complex"/>
    <property type="evidence" value="ECO:0007669"/>
    <property type="project" value="TreeGrafter"/>
</dbReference>
<dbReference type="SUPFAM" id="SSF46785">
    <property type="entry name" value="Winged helix' DNA-binding domain"/>
    <property type="match status" value="1"/>
</dbReference>
<feature type="compositionally biased region" description="Low complexity" evidence="11">
    <location>
        <begin position="230"/>
        <end position="261"/>
    </location>
</feature>
<dbReference type="Gene3D" id="2.10.110.30">
    <property type="match status" value="1"/>
</dbReference>
<feature type="compositionally biased region" description="Polar residues" evidence="11">
    <location>
        <begin position="331"/>
        <end position="357"/>
    </location>
</feature>
<evidence type="ECO:0000256" key="2">
    <source>
        <dbReference type="ARBA" id="ARBA00004906"/>
    </source>
</evidence>
<dbReference type="FunFam" id="2.10.110.30:FF:000002">
    <property type="entry name" value="Putative e3 ubiquitin-protein ligase ubr3"/>
    <property type="match status" value="1"/>
</dbReference>
<feature type="zinc finger region" description="UBR-type" evidence="9">
    <location>
        <begin position="156"/>
        <end position="228"/>
    </location>
</feature>
<feature type="domain" description="UBR-type" evidence="12">
    <location>
        <begin position="156"/>
        <end position="228"/>
    </location>
</feature>
<dbReference type="Gene3D" id="1.10.10.2670">
    <property type="entry name" value="E3 ubiquitin-protein ligase"/>
    <property type="match status" value="1"/>
</dbReference>
<dbReference type="Pfam" id="PF02617">
    <property type="entry name" value="ClpS"/>
    <property type="match status" value="1"/>
</dbReference>
<keyword evidence="6 10" id="KW-0833">Ubl conjugation pathway</keyword>
<feature type="region of interest" description="Disordered" evidence="11">
    <location>
        <begin position="228"/>
        <end position="262"/>
    </location>
</feature>
<dbReference type="GO" id="GO:0005737">
    <property type="term" value="C:cytoplasm"/>
    <property type="evidence" value="ECO:0007669"/>
    <property type="project" value="TreeGrafter"/>
</dbReference>
<dbReference type="CDD" id="cd16482">
    <property type="entry name" value="RING-H2_UBR1-like"/>
    <property type="match status" value="1"/>
</dbReference>
<dbReference type="InParanoid" id="A0A165GS41"/>
<dbReference type="GO" id="GO:0016567">
    <property type="term" value="P:protein ubiquitination"/>
    <property type="evidence" value="ECO:0007669"/>
    <property type="project" value="UniProtKB-UniRule"/>
</dbReference>
<evidence type="ECO:0000256" key="1">
    <source>
        <dbReference type="ARBA" id="ARBA00000900"/>
    </source>
</evidence>
<dbReference type="CDD" id="cd19673">
    <property type="entry name" value="UBR-box_UBR3"/>
    <property type="match status" value="1"/>
</dbReference>
<keyword evidence="14" id="KW-1185">Reference proteome</keyword>
<name>A0A165GS41_9BASI</name>
<dbReference type="Pfam" id="PF22960">
    <property type="entry name" value="WHD_UBR1"/>
    <property type="match status" value="1"/>
</dbReference>
<organism evidence="13 14">
    <name type="scientific">Calocera cornea HHB12733</name>
    <dbReference type="NCBI Taxonomy" id="1353952"/>
    <lineage>
        <taxon>Eukaryota</taxon>
        <taxon>Fungi</taxon>
        <taxon>Dikarya</taxon>
        <taxon>Basidiomycota</taxon>
        <taxon>Agaricomycotina</taxon>
        <taxon>Dacrymycetes</taxon>
        <taxon>Dacrymycetales</taxon>
        <taxon>Dacrymycetaceae</taxon>
        <taxon>Calocera</taxon>
    </lineage>
</organism>
<accession>A0A165GS41</accession>
<dbReference type="SUPFAM" id="SSF54736">
    <property type="entry name" value="ClpS-like"/>
    <property type="match status" value="1"/>
</dbReference>
<feature type="region of interest" description="Disordered" evidence="11">
    <location>
        <begin position="1312"/>
        <end position="1347"/>
    </location>
</feature>
<dbReference type="InterPro" id="IPR039164">
    <property type="entry name" value="UBR1-like"/>
</dbReference>
<keyword evidence="5 10" id="KW-0863">Zinc-finger</keyword>
<keyword evidence="4 10" id="KW-0479">Metal-binding</keyword>
<dbReference type="InterPro" id="IPR044046">
    <property type="entry name" value="E3_ligase_UBR-like_C"/>
</dbReference>
<evidence type="ECO:0000256" key="4">
    <source>
        <dbReference type="ARBA" id="ARBA00022723"/>
    </source>
</evidence>
<dbReference type="InterPro" id="IPR003769">
    <property type="entry name" value="ClpS_core"/>
</dbReference>
<dbReference type="FunCoup" id="A0A165GS41">
    <property type="interactions" value="325"/>
</dbReference>
<comment type="similarity">
    <text evidence="8 10">Belongs to the E3 ubiquitin-protein ligase UBR1-like family.</text>
</comment>
<dbReference type="GO" id="GO:0071596">
    <property type="term" value="P:ubiquitin-dependent protein catabolic process via the N-end rule pathway"/>
    <property type="evidence" value="ECO:0007669"/>
    <property type="project" value="UniProtKB-UniRule"/>
</dbReference>
<evidence type="ECO:0000256" key="5">
    <source>
        <dbReference type="ARBA" id="ARBA00022771"/>
    </source>
</evidence>
<gene>
    <name evidence="13" type="ORF">CALCODRAFT_516764</name>
</gene>
<dbReference type="UniPathway" id="UPA00143"/>
<evidence type="ECO:0000313" key="14">
    <source>
        <dbReference type="Proteomes" id="UP000076842"/>
    </source>
</evidence>
<dbReference type="InterPro" id="IPR014719">
    <property type="entry name" value="Ribosomal_bL12_C/ClpS-like"/>
</dbReference>
<dbReference type="EMBL" id="KV423951">
    <property type="protein sequence ID" value="KZT58405.1"/>
    <property type="molecule type" value="Genomic_DNA"/>
</dbReference>
<evidence type="ECO:0000256" key="7">
    <source>
        <dbReference type="ARBA" id="ARBA00022833"/>
    </source>
</evidence>
<dbReference type="InterPro" id="IPR003126">
    <property type="entry name" value="Znf_UBR"/>
</dbReference>
<dbReference type="Pfam" id="PF02207">
    <property type="entry name" value="zf-UBR"/>
    <property type="match status" value="1"/>
</dbReference>
<keyword evidence="7 10" id="KW-0862">Zinc</keyword>
<dbReference type="PANTHER" id="PTHR21497">
    <property type="entry name" value="UBIQUITIN LIGASE E3 ALPHA-RELATED"/>
    <property type="match status" value="1"/>
</dbReference>
<evidence type="ECO:0000256" key="9">
    <source>
        <dbReference type="PROSITE-ProRule" id="PRU00508"/>
    </source>
</evidence>
<feature type="region of interest" description="Disordered" evidence="11">
    <location>
        <begin position="329"/>
        <end position="357"/>
    </location>
</feature>
<evidence type="ECO:0000256" key="10">
    <source>
        <dbReference type="RuleBase" id="RU366018"/>
    </source>
</evidence>
<dbReference type="Pfam" id="PF18995">
    <property type="entry name" value="PRT6_C"/>
    <property type="match status" value="1"/>
</dbReference>
<dbReference type="STRING" id="1353952.A0A165GS41"/>
<evidence type="ECO:0000313" key="13">
    <source>
        <dbReference type="EMBL" id="KZT58405.1"/>
    </source>
</evidence>
<protein>
    <recommendedName>
        <fullName evidence="10">E3 ubiquitin-protein ligase</fullName>
        <ecNumber evidence="10">2.3.2.27</ecNumber>
    </recommendedName>
</protein>
<dbReference type="Gene3D" id="3.30.1390.10">
    <property type="match status" value="1"/>
</dbReference>
<keyword evidence="3 10" id="KW-0808">Transferase</keyword>
<evidence type="ECO:0000256" key="3">
    <source>
        <dbReference type="ARBA" id="ARBA00022679"/>
    </source>
</evidence>
<comment type="pathway">
    <text evidence="2 10">Protein modification; protein ubiquitination.</text>
</comment>
<dbReference type="PROSITE" id="PS51157">
    <property type="entry name" value="ZF_UBR"/>
    <property type="match status" value="1"/>
</dbReference>
<evidence type="ECO:0000256" key="6">
    <source>
        <dbReference type="ARBA" id="ARBA00022786"/>
    </source>
</evidence>
<reference evidence="13 14" key="1">
    <citation type="journal article" date="2016" name="Mol. Biol. Evol.">
        <title>Comparative Genomics of Early-Diverging Mushroom-Forming Fungi Provides Insights into the Origins of Lignocellulose Decay Capabilities.</title>
        <authorList>
            <person name="Nagy L.G."/>
            <person name="Riley R."/>
            <person name="Tritt A."/>
            <person name="Adam C."/>
            <person name="Daum C."/>
            <person name="Floudas D."/>
            <person name="Sun H."/>
            <person name="Yadav J.S."/>
            <person name="Pangilinan J."/>
            <person name="Larsson K.H."/>
            <person name="Matsuura K."/>
            <person name="Barry K."/>
            <person name="Labutti K."/>
            <person name="Kuo R."/>
            <person name="Ohm R.A."/>
            <person name="Bhattacharya S.S."/>
            <person name="Shirouzu T."/>
            <person name="Yoshinaga Y."/>
            <person name="Martin F.M."/>
            <person name="Grigoriev I.V."/>
            <person name="Hibbett D.S."/>
        </authorList>
    </citation>
    <scope>NUCLEOTIDE SEQUENCE [LARGE SCALE GENOMIC DNA]</scope>
    <source>
        <strain evidence="13 14">HHB12733</strain>
    </source>
</reference>
<dbReference type="GO" id="GO:0008270">
    <property type="term" value="F:zinc ion binding"/>
    <property type="evidence" value="ECO:0007669"/>
    <property type="project" value="UniProtKB-UniRule"/>
</dbReference>
<proteinExistence type="inferred from homology"/>
<feature type="region of interest" description="Disordered" evidence="11">
    <location>
        <begin position="14"/>
        <end position="39"/>
    </location>
</feature>
<dbReference type="PANTHER" id="PTHR21497:SF24">
    <property type="entry name" value="E3 UBIQUITIN-PROTEIN LIGASE UBR1"/>
    <property type="match status" value="1"/>
</dbReference>
<comment type="catalytic activity">
    <reaction evidence="1 10">
        <text>S-ubiquitinyl-[E2 ubiquitin-conjugating enzyme]-L-cysteine + [acceptor protein]-L-lysine = [E2 ubiquitin-conjugating enzyme]-L-cysteine + N(6)-ubiquitinyl-[acceptor protein]-L-lysine.</text>
        <dbReference type="EC" id="2.3.2.27"/>
    </reaction>
</comment>
<dbReference type="InterPro" id="IPR036390">
    <property type="entry name" value="WH_DNA-bd_sf"/>
</dbReference>
<dbReference type="SMART" id="SM00396">
    <property type="entry name" value="ZnF_UBR1"/>
    <property type="match status" value="1"/>
</dbReference>
<dbReference type="OrthoDB" id="26387at2759"/>
<evidence type="ECO:0000256" key="11">
    <source>
        <dbReference type="SAM" id="MobiDB-lite"/>
    </source>
</evidence>
<evidence type="ECO:0000259" key="12">
    <source>
        <dbReference type="PROSITE" id="PS51157"/>
    </source>
</evidence>
<dbReference type="Proteomes" id="UP000076842">
    <property type="component" value="Unassembled WGS sequence"/>
</dbReference>
<dbReference type="InterPro" id="IPR042065">
    <property type="entry name" value="E3_ELL-like"/>
</dbReference>
<evidence type="ECO:0000256" key="8">
    <source>
        <dbReference type="ARBA" id="ARBA00046341"/>
    </source>
</evidence>
<comment type="function">
    <text evidence="10">Ubiquitin ligase protein which is a component of the N-end rule pathway. Recognizes and binds to proteins bearing specific N-terminal residues that are destabilizing according to the N-end rule, leading to their ubiquitination and subsequent degradation.</text>
</comment>
<feature type="compositionally biased region" description="Low complexity" evidence="11">
    <location>
        <begin position="26"/>
        <end position="35"/>
    </location>
</feature>
<sequence>MQPLMSGFLSRFRTTQTPAAPPSTPSAPHTTNAPNSSTGNINTHFVPDSSRFGPNGYLSPTYPSPAPGPTSTGVVRLRSVLSTLPNSSWYRFAPETRLLVLKELWSSFWGPFGSWFNVDDPEFKRAFESDGNLTKAQRRVLSGLVDEEREAVGSGKCCEYVFEKGDVGYRCKDCAMDDTCVMCSRCFEASDHVGHIVTFHVAHHAGGYCDCGDNECWRTASSCRLHRSGSDSSPGPSLPGSYNPSATENGSSSGSQSTGSQIPEGLRQCMVQTVAFAIDYMLDVLDFSPDDAAPPHTEADITKVSTTDSQAANVFGSPTSSGIQFPFAPFTSPTSRNTSSGGIFGTSPPSSQTQASRTDTPYAVVVWNDEKHSFQEVIDVLQDATGCDAEQAKQWTNKVHTTGRAIVDRSPDPARSLYIAKQISQVDLGVTVRRASDTFREEVAATIIEWLVDLTTARLGGHSHATREILLQTLFAPRPMSNSAMKAHSNAAVAGNQAVDFDGLLGKRIPLTRIEYAFCYHTKLWRGPRLMLKQLYVSLFRVSPNVRVHMATLYAQVYHNIVNDYLLVDREAETSMRTFSDQLFSVPTVAYRLVSTTPLPTRILGLLVSFFTNQLSDGGKCVLLPPRTNVEPDVNSFPFRSKRFMPLFNDMRALCAASPFGISSGRNGESAARVLITDSKLLGAMCDLCDMFSGINPNTRQSQAHVEYETDAWVSVFNVMLCLARLIRAYGEMYAQTPTKDLSVYYQAIAYTLQRALVVSKKQLETSGRAKTGLGNFHQVTFGGLTKDIVRFDVMEGYVSFHHPLHWFLAELLKHVKLLGDDSMAQVEYGSLRTLVLSKVEGHNFLMIMEFPLRVLAMVAQVRSGMWVRNGFAIRGQLIHYRDFMLRELCYDQDLFLVQCGLALLDPHLVLVTILDRFQLLGWFSGRTIHERYDGGQLGTMLEEFFFVLLFCMSEMSFVNGLSEPEQTRRDVVHALALGPCSYTELTKRVTDRIVEAKSFERSLMAVASYKAPVALSDVGMYELKDEVFDEVDNFYFHYTRNRREEIEGILKARLKKKLNVDNPILVPNSLNIQKKGAYSGILDVFACDVFVQILFFGLFNFLPSPTCRESDLPSYADIIIDQTLHLIMSALIEAPDSFPHIAARKVYANRQTLVMVLCTLETMDRYKTFHLRVTWCLDLFQRYTPGELRTRKRGVDTASRGEELEAAKKRAAKARQEAIMKQFQAAQQTFKLNNLDADDEVDDAMDDFDADDMDEEEQHKPVGTCIVCQEDLTADSPFGLLCSVMPSRVIRTTPPHSVEWLEDALGAPTSLDRKVEVSSPLGLTSSARKGKGPQGSESSSEERCSSFPVGNTKYGLYTSVCGHMMHVKCFNAYTDSVEHRQAHHSTRNHPENISRKEFVCPLCKSLGNSLLPVQDSDWSDSYYQGTNMNLSDWIRLQQTNLLRQYQDRSFDSILSSNSTGEFSCWNTTDESALTPGYALADGDWQLSETVHTIAQFYSNLTKHLRRRPLPTNPDEDIGAYLPDELVVYTLSMMEIAMRGEGESSRTIADCLTERQSRVIRGLVYTLRTLSNRPNPAAFDGTRQLYTRAICMRILPDWARERALNAPMLLRDPLTILVETAAIAPEMLHYIVVLMYHATLMRASIAIVLMLNRLPGRPQLSSDGPYQEIFGTYTQYVPSLLRHSPQLQQIAEYAVVSFGADRVRQLLYVYTLPFLRRAALLLRAVRPSRFGMKAPGMPEQSEYERLLDLLNIPPPSRLYESEALTTLMDGWTGHYCSYYTIRPDHFDIKLEHPAIYRLTRLPTRLDTLYHKPQRFMCLRCHTVPNDPAICMFCGTVCCLQSFCCSDPIAEAGECNMHMRDCGGIVGMYFLVKKCAILYLHSGNGSFMHAPYADEHGEVDFNLRRARLQHLHAMRYEDLRKQWLLHGIPAIVARKLEGAIDHGGWGTL</sequence>
<dbReference type="EC" id="2.3.2.27" evidence="10"/>
<dbReference type="GO" id="GO:0061630">
    <property type="term" value="F:ubiquitin protein ligase activity"/>
    <property type="evidence" value="ECO:0007669"/>
    <property type="project" value="UniProtKB-UniRule"/>
</dbReference>
<dbReference type="InterPro" id="IPR055194">
    <property type="entry name" value="UBR1-like_WH"/>
</dbReference>